<dbReference type="PRINTS" id="PR00260">
    <property type="entry name" value="CHEMTRNSDUCR"/>
</dbReference>
<reference evidence="9" key="1">
    <citation type="journal article" date="2019" name="Int. J. Syst. Evol. Microbiol.">
        <title>The Global Catalogue of Microorganisms (GCM) 10K type strain sequencing project: providing services to taxonomists for standard genome sequencing and annotation.</title>
        <authorList>
            <consortium name="The Broad Institute Genomics Platform"/>
            <consortium name="The Broad Institute Genome Sequencing Center for Infectious Disease"/>
            <person name="Wu L."/>
            <person name="Ma J."/>
        </authorList>
    </citation>
    <scope>NUCLEOTIDE SEQUENCE [LARGE SCALE GENOMIC DNA]</scope>
    <source>
        <strain evidence="9">NBRC 102122</strain>
    </source>
</reference>
<comment type="caution">
    <text evidence="8">The sequence shown here is derived from an EMBL/GenBank/DDBJ whole genome shotgun (WGS) entry which is preliminary data.</text>
</comment>
<protein>
    <submittedName>
        <fullName evidence="8">Methyl-accepting chemotaxis protein</fullName>
    </submittedName>
</protein>
<evidence type="ECO:0000313" key="9">
    <source>
        <dbReference type="Proteomes" id="UP001156702"/>
    </source>
</evidence>
<keyword evidence="1" id="KW-0145">Chemotaxis</keyword>
<keyword evidence="5" id="KW-1133">Transmembrane helix</keyword>
<gene>
    <name evidence="8" type="ORF">GCM10007923_47300</name>
</gene>
<dbReference type="InterPro" id="IPR051310">
    <property type="entry name" value="MCP_chemotaxis"/>
</dbReference>
<feature type="domain" description="HAMP" evidence="7">
    <location>
        <begin position="296"/>
        <end position="340"/>
    </location>
</feature>
<organism evidence="8 9">
    <name type="scientific">Shinella yambaruensis</name>
    <dbReference type="NCBI Taxonomy" id="415996"/>
    <lineage>
        <taxon>Bacteria</taxon>
        <taxon>Pseudomonadati</taxon>
        <taxon>Pseudomonadota</taxon>
        <taxon>Alphaproteobacteria</taxon>
        <taxon>Hyphomicrobiales</taxon>
        <taxon>Rhizobiaceae</taxon>
        <taxon>Shinella</taxon>
    </lineage>
</organism>
<dbReference type="SUPFAM" id="SSF58104">
    <property type="entry name" value="Methyl-accepting chemotaxis protein (MCP) signaling domain"/>
    <property type="match status" value="1"/>
</dbReference>
<keyword evidence="4" id="KW-0175">Coiled coil</keyword>
<evidence type="ECO:0000259" key="6">
    <source>
        <dbReference type="PROSITE" id="PS50111"/>
    </source>
</evidence>
<dbReference type="Pfam" id="PF00015">
    <property type="entry name" value="MCPsignal"/>
    <property type="match status" value="1"/>
</dbReference>
<comment type="similarity">
    <text evidence="2">Belongs to the methyl-accepting chemotaxis (MCP) protein family.</text>
</comment>
<proteinExistence type="inferred from homology"/>
<evidence type="ECO:0000313" key="8">
    <source>
        <dbReference type="EMBL" id="GLR53515.1"/>
    </source>
</evidence>
<keyword evidence="5" id="KW-0472">Membrane</keyword>
<dbReference type="Proteomes" id="UP001156702">
    <property type="component" value="Unassembled WGS sequence"/>
</dbReference>
<dbReference type="Gene3D" id="6.10.340.10">
    <property type="match status" value="1"/>
</dbReference>
<dbReference type="PROSITE" id="PS50111">
    <property type="entry name" value="CHEMOTAXIS_TRANSDUC_2"/>
    <property type="match status" value="1"/>
</dbReference>
<dbReference type="SMART" id="SM00283">
    <property type="entry name" value="MA"/>
    <property type="match status" value="1"/>
</dbReference>
<evidence type="ECO:0000256" key="4">
    <source>
        <dbReference type="SAM" id="Coils"/>
    </source>
</evidence>
<dbReference type="InterPro" id="IPR004090">
    <property type="entry name" value="Chemotax_Me-accpt_rcpt"/>
</dbReference>
<dbReference type="Pfam" id="PF00672">
    <property type="entry name" value="HAMP"/>
    <property type="match status" value="1"/>
</dbReference>
<dbReference type="InterPro" id="IPR024478">
    <property type="entry name" value="HlyB_4HB_MCP"/>
</dbReference>
<evidence type="ECO:0000256" key="5">
    <source>
        <dbReference type="SAM" id="Phobius"/>
    </source>
</evidence>
<dbReference type="PANTHER" id="PTHR43531">
    <property type="entry name" value="PROTEIN ICFG"/>
    <property type="match status" value="1"/>
</dbReference>
<dbReference type="SUPFAM" id="SSF158472">
    <property type="entry name" value="HAMP domain-like"/>
    <property type="match status" value="1"/>
</dbReference>
<evidence type="ECO:0000256" key="1">
    <source>
        <dbReference type="ARBA" id="ARBA00022500"/>
    </source>
</evidence>
<feature type="transmembrane region" description="Helical" evidence="5">
    <location>
        <begin position="185"/>
        <end position="203"/>
    </location>
</feature>
<dbReference type="CDD" id="cd06225">
    <property type="entry name" value="HAMP"/>
    <property type="match status" value="1"/>
</dbReference>
<dbReference type="InterPro" id="IPR004089">
    <property type="entry name" value="MCPsignal_dom"/>
</dbReference>
<feature type="domain" description="HAMP" evidence="7">
    <location>
        <begin position="206"/>
        <end position="259"/>
    </location>
</feature>
<keyword evidence="9" id="KW-1185">Reference proteome</keyword>
<dbReference type="Pfam" id="PF12729">
    <property type="entry name" value="4HB_MCP_1"/>
    <property type="match status" value="1"/>
</dbReference>
<keyword evidence="3" id="KW-0807">Transducer</keyword>
<evidence type="ECO:0000259" key="7">
    <source>
        <dbReference type="PROSITE" id="PS50885"/>
    </source>
</evidence>
<dbReference type="SMART" id="SM00304">
    <property type="entry name" value="HAMP"/>
    <property type="match status" value="2"/>
</dbReference>
<sequence>MSIKFKLLGAIAILSAIAIGLALHVRGILQETSVTLDSVYTDRILPLKDLKVISDAYAVAIVDAAHKANHGAITMEDGLASLNNATASINTHWRAYTGTELTTEEASLVSSAQQKLAAADASVGRLKGILQSANRVALDDFIQKELYRSIDPVTATISILSDLQVKQAETILLDKKASFERLETIGSIVIGSVLVIALAFFIFTSRHIVRPLSGQIAAMRRLIDGDLTDDGSPHDRKDEIGEMARAIATFRQAARRNHQLEQEAGEARQRAEAERMAMQEEAEHRAKDMIRQANSELASGLKRLAEGDLAFSLETPFSAEFEALRHDLNSAVGQLGRTLASVSEAIVSIGSGTQEISRGADDLSRQAAALEQTAAALDEITANVTSASRRADEARAVAAQANENAQKSHAVVVDAVDAMRRIEESSNRISSIIGVIDEIAFQTNLLALNAGVEAARAGEAGKGFAVVAQEVRELAQRSAGAAKEIKGLIKTSSGEVEGGVKLVSATGEALKDISEYVATINHHVDAIAMSAREQSIGLQEVNSAVNQMDQVTQENAAMVEETNAASATLADDAARLREMVGQFRLSRTCDAGREVHGLRSIASAIAAPTGAAQGIRLAANGWQEF</sequence>
<dbReference type="EMBL" id="BSOP01000039">
    <property type="protein sequence ID" value="GLR53515.1"/>
    <property type="molecule type" value="Genomic_DNA"/>
</dbReference>
<dbReference type="RefSeq" id="WP_244769724.1">
    <property type="nucleotide sequence ID" value="NZ_BSOP01000039.1"/>
</dbReference>
<dbReference type="Gene3D" id="1.10.287.950">
    <property type="entry name" value="Methyl-accepting chemotaxis protein"/>
    <property type="match status" value="1"/>
</dbReference>
<evidence type="ECO:0000256" key="3">
    <source>
        <dbReference type="PROSITE-ProRule" id="PRU00284"/>
    </source>
</evidence>
<keyword evidence="5" id="KW-0812">Transmembrane</keyword>
<dbReference type="PANTHER" id="PTHR43531:SF11">
    <property type="entry name" value="METHYL-ACCEPTING CHEMOTAXIS PROTEIN 3"/>
    <property type="match status" value="1"/>
</dbReference>
<feature type="domain" description="Methyl-accepting transducer" evidence="6">
    <location>
        <begin position="341"/>
        <end position="570"/>
    </location>
</feature>
<dbReference type="InterPro" id="IPR003660">
    <property type="entry name" value="HAMP_dom"/>
</dbReference>
<feature type="coiled-coil region" evidence="4">
    <location>
        <begin position="360"/>
        <end position="404"/>
    </location>
</feature>
<dbReference type="CDD" id="cd11386">
    <property type="entry name" value="MCP_signal"/>
    <property type="match status" value="1"/>
</dbReference>
<evidence type="ECO:0000256" key="2">
    <source>
        <dbReference type="ARBA" id="ARBA00029447"/>
    </source>
</evidence>
<accession>A0ABQ5ZL15</accession>
<dbReference type="PROSITE" id="PS50885">
    <property type="entry name" value="HAMP"/>
    <property type="match status" value="2"/>
</dbReference>
<feature type="coiled-coil region" evidence="4">
    <location>
        <begin position="243"/>
        <end position="281"/>
    </location>
</feature>
<name>A0ABQ5ZL15_9HYPH</name>